<feature type="domain" description="Helix-turn-helix" evidence="1">
    <location>
        <begin position="58"/>
        <end position="103"/>
    </location>
</feature>
<dbReference type="KEGG" id="lwi:UE46_13670"/>
<dbReference type="RefSeq" id="WP_036059932.1">
    <property type="nucleotide sequence ID" value="NZ_CP011102.1"/>
</dbReference>
<evidence type="ECO:0000313" key="2">
    <source>
        <dbReference type="EMBL" id="AQY51972.1"/>
    </source>
</evidence>
<dbReference type="InterPro" id="IPR041657">
    <property type="entry name" value="HTH_17"/>
</dbReference>
<sequence length="108" mass="11722">MKNKHAWIIGICILVAGMMIGGGQSDSEDNLDQLGLMDDGASIGVSLVDTDTQMLFEEDVASYLGVTEEAMAMLMEKGALPSIKIGDDVYYPKESLDKWVEENVGKSF</sequence>
<keyword evidence="3" id="KW-1185">Reference proteome</keyword>
<dbReference type="Pfam" id="PF12728">
    <property type="entry name" value="HTH_17"/>
    <property type="match status" value="1"/>
</dbReference>
<dbReference type="Proteomes" id="UP000223060">
    <property type="component" value="Chromosome"/>
</dbReference>
<accession>A0A1S7FX54</accession>
<dbReference type="EMBL" id="CP011102">
    <property type="protein sequence ID" value="AQY51972.1"/>
    <property type="molecule type" value="Genomic_DNA"/>
</dbReference>
<protein>
    <recommendedName>
        <fullName evidence="1">Helix-turn-helix domain-containing protein</fullName>
    </recommendedName>
</protein>
<reference evidence="3" key="1">
    <citation type="submission" date="2015-03" db="EMBL/GenBank/DDBJ databases">
        <authorList>
            <person name="Ferrari E."/>
            <person name="Walter M.C."/>
            <person name="Huptas C."/>
            <person name="Scherer S."/>
            <person name="Mueller-Herbst S."/>
        </authorList>
    </citation>
    <scope>NUCLEOTIDE SEQUENCE [LARGE SCALE GENOMIC DNA]</scope>
    <source>
        <strain evidence="3">LWP01</strain>
    </source>
</reference>
<evidence type="ECO:0000259" key="1">
    <source>
        <dbReference type="Pfam" id="PF12728"/>
    </source>
</evidence>
<name>A0A1S7FX54_9LIST</name>
<gene>
    <name evidence="2" type="ORF">UE46_13670</name>
</gene>
<dbReference type="AlphaFoldDB" id="A0A1S7FX54"/>
<organism evidence="2 3">
    <name type="scientific">Listeria weihenstephanensis</name>
    <dbReference type="NCBI Taxonomy" id="1006155"/>
    <lineage>
        <taxon>Bacteria</taxon>
        <taxon>Bacillati</taxon>
        <taxon>Bacillota</taxon>
        <taxon>Bacilli</taxon>
        <taxon>Bacillales</taxon>
        <taxon>Listeriaceae</taxon>
        <taxon>Listeria</taxon>
    </lineage>
</organism>
<proteinExistence type="predicted"/>
<evidence type="ECO:0000313" key="3">
    <source>
        <dbReference type="Proteomes" id="UP000223060"/>
    </source>
</evidence>